<dbReference type="OrthoDB" id="5086080at2759"/>
<proteinExistence type="predicted"/>
<sequence>MIYFSPHGETFPQSAFAFNIQDSTASHVLSSTPAKDQRSMQLPFQITPGLEYRSENGGKAMNYFRQAVKILGSVFSLDPSQVCSADHLNQDILIRAVLEGWHILQHENNVCPLWAIVREIDAGINIRSGFATRLAMLRGMHQLLLVNGPFLFGIQRTYINSVSYFQTILKLYQHGIGQGKFGFHFDSYNSPVSNHLQQTLSNFGVP</sequence>
<organism evidence="1 2">
    <name type="scientific">Penicillium cosmopolitanum</name>
    <dbReference type="NCBI Taxonomy" id="1131564"/>
    <lineage>
        <taxon>Eukaryota</taxon>
        <taxon>Fungi</taxon>
        <taxon>Dikarya</taxon>
        <taxon>Ascomycota</taxon>
        <taxon>Pezizomycotina</taxon>
        <taxon>Eurotiomycetes</taxon>
        <taxon>Eurotiomycetidae</taxon>
        <taxon>Eurotiales</taxon>
        <taxon>Aspergillaceae</taxon>
        <taxon>Penicillium</taxon>
    </lineage>
</organism>
<dbReference type="EMBL" id="JAPZBU010000009">
    <property type="protein sequence ID" value="KAJ5385701.1"/>
    <property type="molecule type" value="Genomic_DNA"/>
</dbReference>
<accession>A0A9X0B2G6</accession>
<dbReference type="AlphaFoldDB" id="A0A9X0B2G6"/>
<comment type="caution">
    <text evidence="1">The sequence shown here is derived from an EMBL/GenBank/DDBJ whole genome shotgun (WGS) entry which is preliminary data.</text>
</comment>
<keyword evidence="2" id="KW-1185">Reference proteome</keyword>
<dbReference type="Proteomes" id="UP001147747">
    <property type="component" value="Unassembled WGS sequence"/>
</dbReference>
<evidence type="ECO:0000313" key="2">
    <source>
        <dbReference type="Proteomes" id="UP001147747"/>
    </source>
</evidence>
<dbReference type="RefSeq" id="XP_056483499.1">
    <property type="nucleotide sequence ID" value="XM_056632879.1"/>
</dbReference>
<name>A0A9X0B2G6_9EURO</name>
<dbReference type="GeneID" id="81371859"/>
<evidence type="ECO:0000313" key="1">
    <source>
        <dbReference type="EMBL" id="KAJ5385701.1"/>
    </source>
</evidence>
<reference evidence="1" key="2">
    <citation type="journal article" date="2023" name="IMA Fungus">
        <title>Comparative genomic study of the Penicillium genus elucidates a diverse pangenome and 15 lateral gene transfer events.</title>
        <authorList>
            <person name="Petersen C."/>
            <person name="Sorensen T."/>
            <person name="Nielsen M.R."/>
            <person name="Sondergaard T.E."/>
            <person name="Sorensen J.L."/>
            <person name="Fitzpatrick D.A."/>
            <person name="Frisvad J.C."/>
            <person name="Nielsen K.L."/>
        </authorList>
    </citation>
    <scope>NUCLEOTIDE SEQUENCE</scope>
    <source>
        <strain evidence="1">IBT 29677</strain>
    </source>
</reference>
<gene>
    <name evidence="1" type="ORF">N7509_008242</name>
</gene>
<protein>
    <submittedName>
        <fullName evidence="1">Uncharacterized protein</fullName>
    </submittedName>
</protein>
<reference evidence="1" key="1">
    <citation type="submission" date="2022-12" db="EMBL/GenBank/DDBJ databases">
        <authorList>
            <person name="Petersen C."/>
        </authorList>
    </citation>
    <scope>NUCLEOTIDE SEQUENCE</scope>
    <source>
        <strain evidence="1">IBT 29677</strain>
    </source>
</reference>